<dbReference type="GO" id="GO:0006886">
    <property type="term" value="P:intracellular protein transport"/>
    <property type="evidence" value="ECO:0000318"/>
    <property type="project" value="GO_Central"/>
</dbReference>
<proteinExistence type="inferred from homology"/>
<dbReference type="FunFam" id="1.20.5.110:FF:000153">
    <property type="entry name" value="Target SNARE, putative"/>
    <property type="match status" value="1"/>
</dbReference>
<accession>T1FMK2</accession>
<dbReference type="Proteomes" id="UP000015101">
    <property type="component" value="Unassembled WGS sequence"/>
</dbReference>
<gene>
    <name evidence="6" type="primary">20210051</name>
    <name evidence="5" type="ORF">HELRODRAFT_185252</name>
</gene>
<dbReference type="AlphaFoldDB" id="T1FMK2"/>
<dbReference type="InterPro" id="IPR045242">
    <property type="entry name" value="Syntaxin"/>
</dbReference>
<evidence type="ECO:0000256" key="1">
    <source>
        <dbReference type="ARBA" id="ARBA00009063"/>
    </source>
</evidence>
<feature type="region of interest" description="Disordered" evidence="2">
    <location>
        <begin position="158"/>
        <end position="190"/>
    </location>
</feature>
<dbReference type="OrthoDB" id="364348at2759"/>
<dbReference type="PROSITE" id="PS50192">
    <property type="entry name" value="T_SNARE"/>
    <property type="match status" value="1"/>
</dbReference>
<dbReference type="Gene3D" id="1.20.5.110">
    <property type="match status" value="1"/>
</dbReference>
<dbReference type="OMA" id="NELMMAK"/>
<dbReference type="eggNOG" id="KOG0811">
    <property type="taxonomic scope" value="Eukaryota"/>
</dbReference>
<feature type="domain" description="T-SNARE coiled-coil homology" evidence="4">
    <location>
        <begin position="195"/>
        <end position="257"/>
    </location>
</feature>
<dbReference type="EMBL" id="KB095858">
    <property type="protein sequence ID" value="ESO10585.1"/>
    <property type="molecule type" value="Genomic_DNA"/>
</dbReference>
<dbReference type="InterPro" id="IPR000727">
    <property type="entry name" value="T_SNARE_dom"/>
</dbReference>
<evidence type="ECO:0000313" key="5">
    <source>
        <dbReference type="EMBL" id="ESO10585.1"/>
    </source>
</evidence>
<dbReference type="GO" id="GO:0000149">
    <property type="term" value="F:SNARE binding"/>
    <property type="evidence" value="ECO:0000318"/>
    <property type="project" value="GO_Central"/>
</dbReference>
<name>T1FMK2_HELRO</name>
<feature type="transmembrane region" description="Helical" evidence="3">
    <location>
        <begin position="269"/>
        <end position="290"/>
    </location>
</feature>
<keyword evidence="3" id="KW-1133">Transmembrane helix</keyword>
<dbReference type="EMBL" id="AMQM01002651">
    <property type="status" value="NOT_ANNOTATED_CDS"/>
    <property type="molecule type" value="Genomic_DNA"/>
</dbReference>
<dbReference type="SUPFAM" id="SSF47661">
    <property type="entry name" value="t-snare proteins"/>
    <property type="match status" value="1"/>
</dbReference>
<dbReference type="InterPro" id="IPR006011">
    <property type="entry name" value="Syntaxin_N"/>
</dbReference>
<dbReference type="CTD" id="20210051"/>
<reference evidence="5 7" key="2">
    <citation type="journal article" date="2013" name="Nature">
        <title>Insights into bilaterian evolution from three spiralian genomes.</title>
        <authorList>
            <person name="Simakov O."/>
            <person name="Marletaz F."/>
            <person name="Cho S.J."/>
            <person name="Edsinger-Gonzales E."/>
            <person name="Havlak P."/>
            <person name="Hellsten U."/>
            <person name="Kuo D.H."/>
            <person name="Larsson T."/>
            <person name="Lv J."/>
            <person name="Arendt D."/>
            <person name="Savage R."/>
            <person name="Osoegawa K."/>
            <person name="de Jong P."/>
            <person name="Grimwood J."/>
            <person name="Chapman J.A."/>
            <person name="Shapiro H."/>
            <person name="Aerts A."/>
            <person name="Otillar R.P."/>
            <person name="Terry A.Y."/>
            <person name="Boore J.L."/>
            <person name="Grigoriev I.V."/>
            <person name="Lindberg D.R."/>
            <person name="Seaver E.C."/>
            <person name="Weisblat D.A."/>
            <person name="Putnam N.H."/>
            <person name="Rokhsar D.S."/>
        </authorList>
    </citation>
    <scope>NUCLEOTIDE SEQUENCE</scope>
</reference>
<dbReference type="InParanoid" id="T1FMK2"/>
<dbReference type="GO" id="GO:0005484">
    <property type="term" value="F:SNAP receptor activity"/>
    <property type="evidence" value="ECO:0000318"/>
    <property type="project" value="GO_Central"/>
</dbReference>
<dbReference type="GeneID" id="20210051"/>
<reference evidence="6" key="3">
    <citation type="submission" date="2015-06" db="UniProtKB">
        <authorList>
            <consortium name="EnsemblMetazoa"/>
        </authorList>
    </citation>
    <scope>IDENTIFICATION</scope>
</reference>
<evidence type="ECO:0000313" key="6">
    <source>
        <dbReference type="EnsemblMetazoa" id="HelroP185252"/>
    </source>
</evidence>
<evidence type="ECO:0000259" key="4">
    <source>
        <dbReference type="PROSITE" id="PS50192"/>
    </source>
</evidence>
<dbReference type="GO" id="GO:0006906">
    <property type="term" value="P:vesicle fusion"/>
    <property type="evidence" value="ECO:0000318"/>
    <property type="project" value="GO_Central"/>
</dbReference>
<comment type="similarity">
    <text evidence="1">Belongs to the syntaxin family.</text>
</comment>
<dbReference type="SMART" id="SM00503">
    <property type="entry name" value="SynN"/>
    <property type="match status" value="1"/>
</dbReference>
<feature type="region of interest" description="Disordered" evidence="2">
    <location>
        <begin position="1"/>
        <end position="26"/>
    </location>
</feature>
<feature type="compositionally biased region" description="Polar residues" evidence="2">
    <location>
        <begin position="1"/>
        <end position="19"/>
    </location>
</feature>
<dbReference type="FunFam" id="1.20.58.70:FF:000006">
    <property type="entry name" value="Syntaxin 7"/>
    <property type="match status" value="1"/>
</dbReference>
<dbReference type="RefSeq" id="XP_009010854.1">
    <property type="nucleotide sequence ID" value="XM_009012606.1"/>
</dbReference>
<keyword evidence="3" id="KW-0812">Transmembrane</keyword>
<dbReference type="KEGG" id="hro:HELRODRAFT_185252"/>
<evidence type="ECO:0000256" key="2">
    <source>
        <dbReference type="SAM" id="MobiDB-lite"/>
    </source>
</evidence>
<dbReference type="EnsemblMetazoa" id="HelroT185252">
    <property type="protein sequence ID" value="HelroP185252"/>
    <property type="gene ID" value="HelroG185252"/>
</dbReference>
<dbReference type="InterPro" id="IPR010989">
    <property type="entry name" value="SNARE"/>
</dbReference>
<dbReference type="Pfam" id="PF14523">
    <property type="entry name" value="Syntaxin_2"/>
    <property type="match status" value="1"/>
</dbReference>
<dbReference type="Pfam" id="PF05739">
    <property type="entry name" value="SNARE"/>
    <property type="match status" value="1"/>
</dbReference>
<dbReference type="GO" id="GO:0008021">
    <property type="term" value="C:synaptic vesicle"/>
    <property type="evidence" value="ECO:0000318"/>
    <property type="project" value="GO_Central"/>
</dbReference>
<keyword evidence="7" id="KW-1185">Reference proteome</keyword>
<keyword evidence="3" id="KW-0472">Membrane</keyword>
<dbReference type="SMART" id="SM00397">
    <property type="entry name" value="t_SNARE"/>
    <property type="match status" value="1"/>
</dbReference>
<feature type="compositionally biased region" description="Polar residues" evidence="2">
    <location>
        <begin position="180"/>
        <end position="190"/>
    </location>
</feature>
<reference evidence="7" key="1">
    <citation type="submission" date="2012-12" db="EMBL/GenBank/DDBJ databases">
        <authorList>
            <person name="Hellsten U."/>
            <person name="Grimwood J."/>
            <person name="Chapman J.A."/>
            <person name="Shapiro H."/>
            <person name="Aerts A."/>
            <person name="Otillar R.P."/>
            <person name="Terry A.Y."/>
            <person name="Boore J.L."/>
            <person name="Simakov O."/>
            <person name="Marletaz F."/>
            <person name="Cho S.-J."/>
            <person name="Edsinger-Gonzales E."/>
            <person name="Havlak P."/>
            <person name="Kuo D.-H."/>
            <person name="Larsson T."/>
            <person name="Lv J."/>
            <person name="Arendt D."/>
            <person name="Savage R."/>
            <person name="Osoegawa K."/>
            <person name="de Jong P."/>
            <person name="Lindberg D.R."/>
            <person name="Seaver E.C."/>
            <person name="Weisblat D.A."/>
            <person name="Putnam N.H."/>
            <person name="Grigoriev I.V."/>
            <person name="Rokhsar D.S."/>
        </authorList>
    </citation>
    <scope>NUCLEOTIDE SEQUENCE</scope>
</reference>
<dbReference type="PANTHER" id="PTHR19957:SF411">
    <property type="entry name" value="LD23667P"/>
    <property type="match status" value="1"/>
</dbReference>
<evidence type="ECO:0000256" key="3">
    <source>
        <dbReference type="SAM" id="Phobius"/>
    </source>
</evidence>
<dbReference type="HOGENOM" id="CLU_059257_1_1_1"/>
<dbReference type="FunCoup" id="T1FMK2">
    <property type="interactions" value="1688"/>
</dbReference>
<dbReference type="Gene3D" id="1.20.58.70">
    <property type="match status" value="1"/>
</dbReference>
<dbReference type="GO" id="GO:0048278">
    <property type="term" value="P:vesicle docking"/>
    <property type="evidence" value="ECO:0000318"/>
    <property type="project" value="GO_Central"/>
</dbReference>
<dbReference type="GO" id="GO:0012505">
    <property type="term" value="C:endomembrane system"/>
    <property type="evidence" value="ECO:0000318"/>
    <property type="project" value="GO_Central"/>
</dbReference>
<protein>
    <recommendedName>
        <fullName evidence="4">t-SNARE coiled-coil homology domain-containing protein</fullName>
    </recommendedName>
</protein>
<dbReference type="PANTHER" id="PTHR19957">
    <property type="entry name" value="SYNTAXIN"/>
    <property type="match status" value="1"/>
</dbReference>
<feature type="compositionally biased region" description="Basic and acidic residues" evidence="2">
    <location>
        <begin position="158"/>
        <end position="175"/>
    </location>
</feature>
<dbReference type="STRING" id="6412.T1FMK2"/>
<sequence length="293" mass="33433">MAFNNKNGLRDYGSNQSPTIIGGPNMSDFNRLRHTISENCQKIRRNNIQMQKMVSQIGGPTDNLELRDKLHKVQHQTNELAKETNRNLQTLSSLVVLPSDSRQIKDQLTSEFTTALKDFQSLQRSQMSEEKRMLMKRKQQQQQQLQHQLRGKHVNLMDTRESGHGNNDDELRNGDDDNETFGQQQQQTGISKEDIEFLQYSEGQIKQLETDISDINQVFKDLSLLVHQQGEIIDSIEAHTESASYNVASGTNELMMAKSYRDKIRKRKFCIIAIVTTVIAILSLVVIIAASKS</sequence>
<organism evidence="6 7">
    <name type="scientific">Helobdella robusta</name>
    <name type="common">Californian leech</name>
    <dbReference type="NCBI Taxonomy" id="6412"/>
    <lineage>
        <taxon>Eukaryota</taxon>
        <taxon>Metazoa</taxon>
        <taxon>Spiralia</taxon>
        <taxon>Lophotrochozoa</taxon>
        <taxon>Annelida</taxon>
        <taxon>Clitellata</taxon>
        <taxon>Hirudinea</taxon>
        <taxon>Rhynchobdellida</taxon>
        <taxon>Glossiphoniidae</taxon>
        <taxon>Helobdella</taxon>
    </lineage>
</organism>
<dbReference type="GO" id="GO:0031201">
    <property type="term" value="C:SNARE complex"/>
    <property type="evidence" value="ECO:0000318"/>
    <property type="project" value="GO_Central"/>
</dbReference>
<evidence type="ECO:0000313" key="7">
    <source>
        <dbReference type="Proteomes" id="UP000015101"/>
    </source>
</evidence>